<reference evidence="2 3" key="2">
    <citation type="journal article" date="2021" name="Curr. Genet.">
        <title>Genetic response to nitrogen starvation in the aggressive Eucalyptus foliar pathogen Teratosphaeria destructans.</title>
        <authorList>
            <person name="Havenga M."/>
            <person name="Wingfield B.D."/>
            <person name="Wingfield M.J."/>
            <person name="Dreyer L.L."/>
            <person name="Roets F."/>
            <person name="Aylward J."/>
        </authorList>
    </citation>
    <scope>NUCLEOTIDE SEQUENCE [LARGE SCALE GENOMIC DNA]</scope>
    <source>
        <strain evidence="2">CMW44962</strain>
    </source>
</reference>
<keyword evidence="1" id="KW-0732">Signal</keyword>
<feature type="signal peptide" evidence="1">
    <location>
        <begin position="1"/>
        <end position="19"/>
    </location>
</feature>
<dbReference type="AlphaFoldDB" id="A0A9W7SX11"/>
<proteinExistence type="predicted"/>
<evidence type="ECO:0000313" key="2">
    <source>
        <dbReference type="EMBL" id="KAH9837468.1"/>
    </source>
</evidence>
<name>A0A9W7SX11_9PEZI</name>
<accession>A0A9W7SX11</accession>
<dbReference type="EMBL" id="RIBY02000779">
    <property type="protein sequence ID" value="KAH9837468.1"/>
    <property type="molecule type" value="Genomic_DNA"/>
</dbReference>
<evidence type="ECO:0000313" key="3">
    <source>
        <dbReference type="Proteomes" id="UP001138500"/>
    </source>
</evidence>
<feature type="chain" id="PRO_5040801578" evidence="1">
    <location>
        <begin position="20"/>
        <end position="221"/>
    </location>
</feature>
<dbReference type="Proteomes" id="UP001138500">
    <property type="component" value="Unassembled WGS sequence"/>
</dbReference>
<sequence>MYRILLLTSLTWLATFTYASPVANTEDKRNILVPDYIIQTTTVDPATWITAPWTGTPDFMPTSIVDITDSSNDRRSDNDKRNVLVPNDLIPTTTVDPATWSTGIWTGTPIFLPNNPVNIATDTTAIAAADKRDVTSMPHLVLSTILDLATDPTGSWTGTPDFMPTTIVTLGTTTDSEVSLPAYSPKSGSMVEASYATSYGGVTPTAADSDAALATGLSLWR</sequence>
<dbReference type="OrthoDB" id="3826145at2759"/>
<reference evidence="2 3" key="1">
    <citation type="journal article" date="2018" name="IMA Fungus">
        <title>IMA Genome-F 10: Nine draft genome sequences of Claviceps purpurea s.lat., including C. arundinis, C. humidiphila, and C. cf. spartinae, pseudomolecules for the pitch canker pathogen Fusarium circinatum, draft genome of Davidsoniella eucalypti, Grosmannia galeiformis, Quambalaria eucalypti, and Teratosphaeria destructans.</title>
        <authorList>
            <person name="Wingfield B.D."/>
            <person name="Liu M."/>
            <person name="Nguyen H.D."/>
            <person name="Lane F.A."/>
            <person name="Morgan S.W."/>
            <person name="De Vos L."/>
            <person name="Wilken P.M."/>
            <person name="Duong T.A."/>
            <person name="Aylward J."/>
            <person name="Coetzee M.P."/>
            <person name="Dadej K."/>
            <person name="De Beer Z.W."/>
            <person name="Findlay W."/>
            <person name="Havenga M."/>
            <person name="Kolarik M."/>
            <person name="Menzies J.G."/>
            <person name="Naidoo K."/>
            <person name="Pochopski O."/>
            <person name="Shoukouhi P."/>
            <person name="Santana Q.C."/>
            <person name="Seifert K.A."/>
            <person name="Soal N."/>
            <person name="Steenkamp E.T."/>
            <person name="Tatham C.T."/>
            <person name="van der Nest M.A."/>
            <person name="Wingfield M.J."/>
        </authorList>
    </citation>
    <scope>NUCLEOTIDE SEQUENCE [LARGE SCALE GENOMIC DNA]</scope>
    <source>
        <strain evidence="2">CMW44962</strain>
    </source>
</reference>
<protein>
    <submittedName>
        <fullName evidence="2">Uncharacterized protein</fullName>
    </submittedName>
</protein>
<comment type="caution">
    <text evidence="2">The sequence shown here is derived from an EMBL/GenBank/DDBJ whole genome shotgun (WGS) entry which is preliminary data.</text>
</comment>
<evidence type="ECO:0000256" key="1">
    <source>
        <dbReference type="SAM" id="SignalP"/>
    </source>
</evidence>
<keyword evidence="3" id="KW-1185">Reference proteome</keyword>
<organism evidence="2 3">
    <name type="scientific">Teratosphaeria destructans</name>
    <dbReference type="NCBI Taxonomy" id="418781"/>
    <lineage>
        <taxon>Eukaryota</taxon>
        <taxon>Fungi</taxon>
        <taxon>Dikarya</taxon>
        <taxon>Ascomycota</taxon>
        <taxon>Pezizomycotina</taxon>
        <taxon>Dothideomycetes</taxon>
        <taxon>Dothideomycetidae</taxon>
        <taxon>Mycosphaerellales</taxon>
        <taxon>Teratosphaeriaceae</taxon>
        <taxon>Teratosphaeria</taxon>
    </lineage>
</organism>
<gene>
    <name evidence="2" type="ORF">Tdes44962_MAKER01824</name>
</gene>